<dbReference type="Pfam" id="PF02775">
    <property type="entry name" value="TPP_enzyme_C"/>
    <property type="match status" value="1"/>
</dbReference>
<dbReference type="CDD" id="cd00568">
    <property type="entry name" value="TPP_enzymes"/>
    <property type="match status" value="1"/>
</dbReference>
<evidence type="ECO:0000259" key="6">
    <source>
        <dbReference type="Pfam" id="PF02775"/>
    </source>
</evidence>
<dbReference type="CDD" id="cd07035">
    <property type="entry name" value="TPP_PYR_POX_like"/>
    <property type="match status" value="1"/>
</dbReference>
<dbReference type="SUPFAM" id="SSF52518">
    <property type="entry name" value="Thiamin diphosphate-binding fold (THDP-binding)"/>
    <property type="match status" value="2"/>
</dbReference>
<dbReference type="InterPro" id="IPR029061">
    <property type="entry name" value="THDP-binding"/>
</dbReference>
<dbReference type="Pfam" id="PF00205">
    <property type="entry name" value="TPP_enzyme_M"/>
    <property type="match status" value="1"/>
</dbReference>
<dbReference type="Gene3D" id="3.40.50.970">
    <property type="match status" value="2"/>
</dbReference>
<evidence type="ECO:0000259" key="7">
    <source>
        <dbReference type="Pfam" id="PF02776"/>
    </source>
</evidence>
<evidence type="ECO:0000313" key="9">
    <source>
        <dbReference type="Proteomes" id="UP001500842"/>
    </source>
</evidence>
<evidence type="ECO:0000256" key="1">
    <source>
        <dbReference type="ARBA" id="ARBA00001964"/>
    </source>
</evidence>
<accession>A0ABN2ADU8</accession>
<comment type="caution">
    <text evidence="8">The sequence shown here is derived from an EMBL/GenBank/DDBJ whole genome shotgun (WGS) entry which is preliminary data.</text>
</comment>
<organism evidence="8 9">
    <name type="scientific">Nocardioides humi</name>
    <dbReference type="NCBI Taxonomy" id="449461"/>
    <lineage>
        <taxon>Bacteria</taxon>
        <taxon>Bacillati</taxon>
        <taxon>Actinomycetota</taxon>
        <taxon>Actinomycetes</taxon>
        <taxon>Propionibacteriales</taxon>
        <taxon>Nocardioidaceae</taxon>
        <taxon>Nocardioides</taxon>
    </lineage>
</organism>
<keyword evidence="3 4" id="KW-0786">Thiamine pyrophosphate</keyword>
<feature type="domain" description="Thiamine pyrophosphate enzyme N-terminal TPP-binding" evidence="7">
    <location>
        <begin position="2"/>
        <end position="65"/>
    </location>
</feature>
<dbReference type="InterPro" id="IPR045229">
    <property type="entry name" value="TPP_enz"/>
</dbReference>
<dbReference type="InterPro" id="IPR012001">
    <property type="entry name" value="Thiamin_PyroP_enz_TPP-bd_dom"/>
</dbReference>
<evidence type="ECO:0000313" key="8">
    <source>
        <dbReference type="EMBL" id="GAA1517067.1"/>
    </source>
</evidence>
<evidence type="ECO:0000259" key="5">
    <source>
        <dbReference type="Pfam" id="PF00205"/>
    </source>
</evidence>
<dbReference type="PANTHER" id="PTHR18968:SF166">
    <property type="entry name" value="2-HYDROXYACYL-COA LYASE 2"/>
    <property type="match status" value="1"/>
</dbReference>
<evidence type="ECO:0000256" key="2">
    <source>
        <dbReference type="ARBA" id="ARBA00007812"/>
    </source>
</evidence>
<name>A0ABN2ADU8_9ACTN</name>
<sequence length="491" mass="51076">MVVGRHEGGVAAMALGAALAGTGPGVCLVHQGPGFTNALTPLVEAAKSRVPMLMLVGDTAEGDSGSPFHVDEAAITAALGVRFRALDDPRRAAADLAAVVEEVVRTSAPMVVSVPRSLQAASSVAPTYEPAPVGRGAAVDEAELAKAMTLLGSARRPLVLAGRGAWSARVGDDLGELARRLGAPTCTTALAKGLFAGEQDLGVCGGFALPEHRDLIARADVVLAVGTSLSRWTTLRSRLFGPGTRVVRIDSDPRIAVGRHDVQIRGDAARIVPALLDRVAPADQDTWAIAPSYRSPADPTPPGVVHPVLLSRELDRLLPPERTLVVDGGHFMGHPMTFLAVPDPAAVVLTSARYQAIGLGLGAAVGAALARPDRLTVLCAGDAGTAMAASELETAGRLAIPLVTVVYNDAQYGAEVHHFGPLGEDTRLDRYPSMQLADVARAWGWHAATVRSLGDLGALEVWLADRTGPLLLDARVDPHVVGHFFDAAHGR</sequence>
<keyword evidence="9" id="KW-1185">Reference proteome</keyword>
<dbReference type="InterPro" id="IPR029035">
    <property type="entry name" value="DHS-like_NAD/FAD-binding_dom"/>
</dbReference>
<comment type="cofactor">
    <cofactor evidence="1">
        <name>thiamine diphosphate</name>
        <dbReference type="ChEBI" id="CHEBI:58937"/>
    </cofactor>
</comment>
<reference evidence="8 9" key="1">
    <citation type="journal article" date="2019" name="Int. J. Syst. Evol. Microbiol.">
        <title>The Global Catalogue of Microorganisms (GCM) 10K type strain sequencing project: providing services to taxonomists for standard genome sequencing and annotation.</title>
        <authorList>
            <consortium name="The Broad Institute Genomics Platform"/>
            <consortium name="The Broad Institute Genome Sequencing Center for Infectious Disease"/>
            <person name="Wu L."/>
            <person name="Ma J."/>
        </authorList>
    </citation>
    <scope>NUCLEOTIDE SEQUENCE [LARGE SCALE GENOMIC DNA]</scope>
    <source>
        <strain evidence="8 9">JCM 14942</strain>
    </source>
</reference>
<dbReference type="Proteomes" id="UP001500842">
    <property type="component" value="Unassembled WGS sequence"/>
</dbReference>
<protein>
    <submittedName>
        <fullName evidence="8">Thiamine pyrophosphate-binding protein</fullName>
    </submittedName>
</protein>
<feature type="domain" description="Thiamine pyrophosphate enzyme TPP-binding" evidence="6">
    <location>
        <begin position="342"/>
        <end position="473"/>
    </location>
</feature>
<dbReference type="InterPro" id="IPR011766">
    <property type="entry name" value="TPP_enzyme_TPP-bd"/>
</dbReference>
<dbReference type="InterPro" id="IPR012000">
    <property type="entry name" value="Thiamin_PyroP_enz_cen_dom"/>
</dbReference>
<dbReference type="Pfam" id="PF02776">
    <property type="entry name" value="TPP_enzyme_N"/>
    <property type="match status" value="1"/>
</dbReference>
<proteinExistence type="inferred from homology"/>
<evidence type="ECO:0000256" key="4">
    <source>
        <dbReference type="RuleBase" id="RU362132"/>
    </source>
</evidence>
<gene>
    <name evidence="8" type="ORF">GCM10009788_21570</name>
</gene>
<dbReference type="EMBL" id="BAAAOR010000015">
    <property type="protein sequence ID" value="GAA1517067.1"/>
    <property type="molecule type" value="Genomic_DNA"/>
</dbReference>
<dbReference type="PANTHER" id="PTHR18968">
    <property type="entry name" value="THIAMINE PYROPHOSPHATE ENZYMES"/>
    <property type="match status" value="1"/>
</dbReference>
<comment type="similarity">
    <text evidence="2 4">Belongs to the TPP enzyme family.</text>
</comment>
<dbReference type="Gene3D" id="3.40.50.1220">
    <property type="entry name" value="TPP-binding domain"/>
    <property type="match status" value="1"/>
</dbReference>
<feature type="domain" description="Thiamine pyrophosphate enzyme central" evidence="5">
    <location>
        <begin position="144"/>
        <end position="275"/>
    </location>
</feature>
<dbReference type="SUPFAM" id="SSF52467">
    <property type="entry name" value="DHS-like NAD/FAD-binding domain"/>
    <property type="match status" value="1"/>
</dbReference>
<evidence type="ECO:0000256" key="3">
    <source>
        <dbReference type="ARBA" id="ARBA00023052"/>
    </source>
</evidence>